<evidence type="ECO:0000256" key="3">
    <source>
        <dbReference type="ARBA" id="ARBA00023125"/>
    </source>
</evidence>
<evidence type="ECO:0000256" key="1">
    <source>
        <dbReference type="ARBA" id="ARBA00022741"/>
    </source>
</evidence>
<dbReference type="Proteomes" id="UP000677436">
    <property type="component" value="Chromosome"/>
</dbReference>
<dbReference type="GO" id="GO:0006270">
    <property type="term" value="P:DNA replication initiation"/>
    <property type="evidence" value="ECO:0007669"/>
    <property type="project" value="TreeGrafter"/>
</dbReference>
<dbReference type="InterPro" id="IPR011545">
    <property type="entry name" value="DEAD/DEAH_box_helicase_dom"/>
</dbReference>
<evidence type="ECO:0000313" key="6">
    <source>
        <dbReference type="EMBL" id="BCU83210.1"/>
    </source>
</evidence>
<dbReference type="RefSeq" id="WP_212773459.1">
    <property type="nucleotide sequence ID" value="NZ_AP024601.1"/>
</dbReference>
<dbReference type="GO" id="GO:0005524">
    <property type="term" value="F:ATP binding"/>
    <property type="evidence" value="ECO:0007669"/>
    <property type="project" value="UniProtKB-KW"/>
</dbReference>
<feature type="domain" description="Helicase C-terminal" evidence="5">
    <location>
        <begin position="410"/>
        <end position="565"/>
    </location>
</feature>
<dbReference type="AlphaFoldDB" id="A0A8D5UH81"/>
<keyword evidence="6" id="KW-0378">Hydrolase</keyword>
<sequence>MFTLYQVTMRGEHPHWGISLAPEVDERFWRNQGREFRITGWFETIGQAWCVLRKHAPEVSSPIGKGMAYFEQTADDDGLSAGRNYGMAIWNILGGRVLLGEEIRSLLRFRWGEDPDPVALRMGLQWLCLMGVAEYMPAVEITGPAVKWRCSRCGSGPSRLFQTDCKRCRQTCASCDHCLVLGRCRSCVPLFRIRPPEARTDHSNGVRLYLPQLTPKQQEVASVLESWRDRPERTLLLWAVTGAGKTEVCLPLVRRTLQSGHRVLWVTPRRDVVDELYPRLKKAVEGVRVTAVHGGTRSTWADGELVIATAHQTWRMYRRFALAIIDEGDAFPLYGDPALQSGVDQALYKDGKVVWVTATPPMVWQRKARRGELPVITLPARFHGHPLPAPERCVVRDLWNKVNHSRPVPPLSDFLRRLMETGKQGLIFVPRVSDLPCLLRWITRKFPDMTRFCAAVSGKERNRREIVERFRRGRVRVLIATTVLERGVTVPGCQVLVLGADHTVMDTATLVQISGRAGRSPEDPEGIVRWISEEWTEAQRRAIREIKKMNRLAYQAGCLHASGVKR</sequence>
<keyword evidence="7" id="KW-1185">Reference proteome</keyword>
<dbReference type="PROSITE" id="PS51194">
    <property type="entry name" value="HELICASE_CTER"/>
    <property type="match status" value="1"/>
</dbReference>
<evidence type="ECO:0000259" key="5">
    <source>
        <dbReference type="PROSITE" id="PS51194"/>
    </source>
</evidence>
<dbReference type="PROSITE" id="PS51192">
    <property type="entry name" value="HELICASE_ATP_BIND_1"/>
    <property type="match status" value="1"/>
</dbReference>
<name>A0A8D5UH81_9BACL</name>
<keyword evidence="3" id="KW-0238">DNA-binding</keyword>
<dbReference type="GO" id="GO:0043138">
    <property type="term" value="F:3'-5' DNA helicase activity"/>
    <property type="evidence" value="ECO:0007669"/>
    <property type="project" value="TreeGrafter"/>
</dbReference>
<dbReference type="Pfam" id="PF00270">
    <property type="entry name" value="DEAD"/>
    <property type="match status" value="1"/>
</dbReference>
<dbReference type="PANTHER" id="PTHR30580:SF1">
    <property type="entry name" value="COMF OPERON PROTEIN 1"/>
    <property type="match status" value="1"/>
</dbReference>
<dbReference type="Gene3D" id="3.40.50.300">
    <property type="entry name" value="P-loop containing nucleotide triphosphate hydrolases"/>
    <property type="match status" value="2"/>
</dbReference>
<dbReference type="SMART" id="SM00490">
    <property type="entry name" value="HELICc"/>
    <property type="match status" value="1"/>
</dbReference>
<evidence type="ECO:0000313" key="7">
    <source>
        <dbReference type="Proteomes" id="UP000677436"/>
    </source>
</evidence>
<proteinExistence type="predicted"/>
<accession>A0A8D5UH81</accession>
<dbReference type="GO" id="GO:0006302">
    <property type="term" value="P:double-strand break repair"/>
    <property type="evidence" value="ECO:0007669"/>
    <property type="project" value="TreeGrafter"/>
</dbReference>
<reference evidence="6" key="2">
    <citation type="journal article" date="2021" name="Microbiol. Resour. Announc.">
        <title>Complete Genome Sequence of Polycladomyces abyssicola JIR-001T, Isolated from Hemipelagic Sediment in Deep Seawater.</title>
        <authorList>
            <person name="Tsubouchi T."/>
            <person name="Kaneko Y."/>
        </authorList>
    </citation>
    <scope>NUCLEOTIDE SEQUENCE</scope>
    <source>
        <strain evidence="6">JIR-001</strain>
    </source>
</reference>
<dbReference type="EMBL" id="AP024601">
    <property type="protein sequence ID" value="BCU83210.1"/>
    <property type="molecule type" value="Genomic_DNA"/>
</dbReference>
<dbReference type="InterPro" id="IPR001650">
    <property type="entry name" value="Helicase_C-like"/>
</dbReference>
<dbReference type="InterPro" id="IPR027417">
    <property type="entry name" value="P-loop_NTPase"/>
</dbReference>
<evidence type="ECO:0000256" key="2">
    <source>
        <dbReference type="ARBA" id="ARBA00022840"/>
    </source>
</evidence>
<organism evidence="6 7">
    <name type="scientific">Polycladomyces abyssicola</name>
    <dbReference type="NCBI Taxonomy" id="1125966"/>
    <lineage>
        <taxon>Bacteria</taxon>
        <taxon>Bacillati</taxon>
        <taxon>Bacillota</taxon>
        <taxon>Bacilli</taxon>
        <taxon>Bacillales</taxon>
        <taxon>Thermoactinomycetaceae</taxon>
        <taxon>Polycladomyces</taxon>
    </lineage>
</organism>
<gene>
    <name evidence="6" type="ORF">JIR001_29930</name>
</gene>
<keyword evidence="2" id="KW-0067">ATP-binding</keyword>
<protein>
    <submittedName>
        <fullName evidence="6">DEAD/DEAH box helicase</fullName>
    </submittedName>
</protein>
<keyword evidence="1" id="KW-0547">Nucleotide-binding</keyword>
<feature type="domain" description="Helicase ATP-binding" evidence="4">
    <location>
        <begin position="226"/>
        <end position="378"/>
    </location>
</feature>
<dbReference type="Pfam" id="PF00271">
    <property type="entry name" value="Helicase_C"/>
    <property type="match status" value="1"/>
</dbReference>
<dbReference type="SMART" id="SM00487">
    <property type="entry name" value="DEXDc"/>
    <property type="match status" value="1"/>
</dbReference>
<dbReference type="PANTHER" id="PTHR30580">
    <property type="entry name" value="PRIMOSOMAL PROTEIN N"/>
    <property type="match status" value="1"/>
</dbReference>
<dbReference type="GO" id="GO:0006310">
    <property type="term" value="P:DNA recombination"/>
    <property type="evidence" value="ECO:0007669"/>
    <property type="project" value="TreeGrafter"/>
</dbReference>
<dbReference type="SUPFAM" id="SSF52540">
    <property type="entry name" value="P-loop containing nucleoside triphosphate hydrolases"/>
    <property type="match status" value="1"/>
</dbReference>
<evidence type="ECO:0000259" key="4">
    <source>
        <dbReference type="PROSITE" id="PS51192"/>
    </source>
</evidence>
<dbReference type="InterPro" id="IPR014001">
    <property type="entry name" value="Helicase_ATP-bd"/>
</dbReference>
<reference evidence="6" key="1">
    <citation type="journal article" date="2013" name="Int. J. Syst. Evol. Microbiol.">
        <title>Polycladomyces abyssicola gen. nov., sp. nov., a thermophilic filamentous bacterium isolated from hemipelagic sediment.</title>
        <authorList>
            <person name="Tsubouchi T."/>
            <person name="Shimane Y."/>
            <person name="Mori K."/>
            <person name="Usui K."/>
            <person name="Hiraki T."/>
            <person name="Tame A."/>
            <person name="Uematsu K."/>
            <person name="Maruyama T."/>
            <person name="Hatada Y."/>
        </authorList>
    </citation>
    <scope>NUCLEOTIDE SEQUENCE</scope>
    <source>
        <strain evidence="6">JIR-001</strain>
    </source>
</reference>
<keyword evidence="6" id="KW-0347">Helicase</keyword>
<dbReference type="GO" id="GO:0003677">
    <property type="term" value="F:DNA binding"/>
    <property type="evidence" value="ECO:0007669"/>
    <property type="project" value="UniProtKB-KW"/>
</dbReference>
<dbReference type="KEGG" id="pabs:JIR001_29930"/>